<accession>A0AAV4UP54</accession>
<gene>
    <name evidence="1" type="ORF">CEXT_541551</name>
</gene>
<protein>
    <submittedName>
        <fullName evidence="1">Uncharacterized protein</fullName>
    </submittedName>
</protein>
<organism evidence="1 2">
    <name type="scientific">Caerostris extrusa</name>
    <name type="common">Bark spider</name>
    <name type="synonym">Caerostris bankana</name>
    <dbReference type="NCBI Taxonomy" id="172846"/>
    <lineage>
        <taxon>Eukaryota</taxon>
        <taxon>Metazoa</taxon>
        <taxon>Ecdysozoa</taxon>
        <taxon>Arthropoda</taxon>
        <taxon>Chelicerata</taxon>
        <taxon>Arachnida</taxon>
        <taxon>Araneae</taxon>
        <taxon>Araneomorphae</taxon>
        <taxon>Entelegynae</taxon>
        <taxon>Araneoidea</taxon>
        <taxon>Araneidae</taxon>
        <taxon>Caerostris</taxon>
    </lineage>
</organism>
<evidence type="ECO:0000313" key="1">
    <source>
        <dbReference type="EMBL" id="GIY59205.1"/>
    </source>
</evidence>
<keyword evidence="2" id="KW-1185">Reference proteome</keyword>
<evidence type="ECO:0000313" key="2">
    <source>
        <dbReference type="Proteomes" id="UP001054945"/>
    </source>
</evidence>
<name>A0AAV4UP54_CAEEX</name>
<comment type="caution">
    <text evidence="1">The sequence shown here is derived from an EMBL/GenBank/DDBJ whole genome shotgun (WGS) entry which is preliminary data.</text>
</comment>
<dbReference type="EMBL" id="BPLR01013178">
    <property type="protein sequence ID" value="GIY59205.1"/>
    <property type="molecule type" value="Genomic_DNA"/>
</dbReference>
<proteinExistence type="predicted"/>
<dbReference type="AlphaFoldDB" id="A0AAV4UP54"/>
<dbReference type="Proteomes" id="UP001054945">
    <property type="component" value="Unassembled WGS sequence"/>
</dbReference>
<reference evidence="1 2" key="1">
    <citation type="submission" date="2021-06" db="EMBL/GenBank/DDBJ databases">
        <title>Caerostris extrusa draft genome.</title>
        <authorList>
            <person name="Kono N."/>
            <person name="Arakawa K."/>
        </authorList>
    </citation>
    <scope>NUCLEOTIDE SEQUENCE [LARGE SCALE GENOMIC DNA]</scope>
</reference>
<sequence length="136" mass="15520">MIFIDALRLCPAHAPHGMAEQGKTSDWLYLIVLGIRWEVSPVQICYCGRIRCLLSLKRLTSCLRHLHYRASPQSAARPHPNHFAPISHLYPNFKISISIVFKDCLRLPGSRRNRCAGQGRITARRLNLHGPIYPQL</sequence>